<name>A0ACC2I1M1_9PLEO</name>
<dbReference type="EMBL" id="JAPHNI010000635">
    <property type="protein sequence ID" value="KAJ8109252.1"/>
    <property type="molecule type" value="Genomic_DNA"/>
</dbReference>
<accession>A0ACC2I1M1</accession>
<evidence type="ECO:0000313" key="1">
    <source>
        <dbReference type="EMBL" id="KAJ8109252.1"/>
    </source>
</evidence>
<keyword evidence="2" id="KW-1185">Reference proteome</keyword>
<reference evidence="1" key="1">
    <citation type="submission" date="2022-11" db="EMBL/GenBank/DDBJ databases">
        <title>Genome Sequence of Boeremia exigua.</title>
        <authorList>
            <person name="Buettner E."/>
        </authorList>
    </citation>
    <scope>NUCLEOTIDE SEQUENCE</scope>
    <source>
        <strain evidence="1">CU02</strain>
    </source>
</reference>
<comment type="caution">
    <text evidence="1">The sequence shown here is derived from an EMBL/GenBank/DDBJ whole genome shotgun (WGS) entry which is preliminary data.</text>
</comment>
<sequence>MRIRKPFAGAFVALILISAAAGFSPSDYSIPSYKQSDKVLHFVAFFLLTVAFYWILETSRRKVLQFTFLVCTLGLGVASEVVQGLLPIEREFDPYDIVANVSGSALAIALCNWYHKRMNERKRAARGYNAVAGDDELDVELGESVGGQESGVVRSTVDDELDRWDENAEDWETTDPDPVIGNGVNAATVAAVPEDVDDGKKRNQRSSCVDTSLYNVTSLAGAMPQSSSPRHLAAQHTSLERVIPDALSRAINNLTFPGLIPRDQEAEWQRQIPRIINIDRTFNNTSPVEKYIVDQLDALPRYSNSFRWPWVQGISLDKVKNLLVYPIAETMITTRYATVASLPNPNE</sequence>
<gene>
    <name evidence="1" type="ORF">OPT61_g7595</name>
</gene>
<dbReference type="Proteomes" id="UP001153331">
    <property type="component" value="Unassembled WGS sequence"/>
</dbReference>
<evidence type="ECO:0000313" key="2">
    <source>
        <dbReference type="Proteomes" id="UP001153331"/>
    </source>
</evidence>
<organism evidence="1 2">
    <name type="scientific">Boeremia exigua</name>
    <dbReference type="NCBI Taxonomy" id="749465"/>
    <lineage>
        <taxon>Eukaryota</taxon>
        <taxon>Fungi</taxon>
        <taxon>Dikarya</taxon>
        <taxon>Ascomycota</taxon>
        <taxon>Pezizomycotina</taxon>
        <taxon>Dothideomycetes</taxon>
        <taxon>Pleosporomycetidae</taxon>
        <taxon>Pleosporales</taxon>
        <taxon>Pleosporineae</taxon>
        <taxon>Didymellaceae</taxon>
        <taxon>Boeremia</taxon>
    </lineage>
</organism>
<proteinExistence type="predicted"/>
<protein>
    <submittedName>
        <fullName evidence="1">Uncharacterized protein</fullName>
    </submittedName>
</protein>